<keyword evidence="5" id="KW-0547">Nucleotide-binding</keyword>
<keyword evidence="8" id="KW-0472">Membrane</keyword>
<dbReference type="RefSeq" id="XP_002502151.1">
    <property type="nucleotide sequence ID" value="XM_002502105.1"/>
</dbReference>
<dbReference type="PROSITE" id="PS51419">
    <property type="entry name" value="RAB"/>
    <property type="match status" value="1"/>
</dbReference>
<dbReference type="InterPro" id="IPR050305">
    <property type="entry name" value="Small_GTPase_Rab"/>
</dbReference>
<reference evidence="12 13" key="1">
    <citation type="journal article" date="2009" name="Science">
        <title>Green evolution and dynamic adaptations revealed by genomes of the marine picoeukaryotes Micromonas.</title>
        <authorList>
            <person name="Worden A.Z."/>
            <person name="Lee J.H."/>
            <person name="Mock T."/>
            <person name="Rouze P."/>
            <person name="Simmons M.P."/>
            <person name="Aerts A.L."/>
            <person name="Allen A.E."/>
            <person name="Cuvelier M.L."/>
            <person name="Derelle E."/>
            <person name="Everett M.V."/>
            <person name="Foulon E."/>
            <person name="Grimwood J."/>
            <person name="Gundlach H."/>
            <person name="Henrissat B."/>
            <person name="Napoli C."/>
            <person name="McDonald S.M."/>
            <person name="Parker M.S."/>
            <person name="Rombauts S."/>
            <person name="Salamov A."/>
            <person name="Von Dassow P."/>
            <person name="Badger J.H."/>
            <person name="Coutinho P.M."/>
            <person name="Demir E."/>
            <person name="Dubchak I."/>
            <person name="Gentemann C."/>
            <person name="Eikrem W."/>
            <person name="Gready J.E."/>
            <person name="John U."/>
            <person name="Lanier W."/>
            <person name="Lindquist E.A."/>
            <person name="Lucas S."/>
            <person name="Mayer K.F."/>
            <person name="Moreau H."/>
            <person name="Not F."/>
            <person name="Otillar R."/>
            <person name="Panaud O."/>
            <person name="Pangilinan J."/>
            <person name="Paulsen I."/>
            <person name="Piegu B."/>
            <person name="Poliakov A."/>
            <person name="Robbens S."/>
            <person name="Schmutz J."/>
            <person name="Toulza E."/>
            <person name="Wyss T."/>
            <person name="Zelensky A."/>
            <person name="Zhou K."/>
            <person name="Armbrust E.V."/>
            <person name="Bhattacharya D."/>
            <person name="Goodenough U.W."/>
            <person name="Van de Peer Y."/>
            <person name="Grigoriev I.V."/>
        </authorList>
    </citation>
    <scope>NUCLEOTIDE SEQUENCE [LARGE SCALE GENOMIC DNA]</scope>
    <source>
        <strain evidence="13">RCC299 / NOUM17</strain>
    </source>
</reference>
<evidence type="ECO:0000256" key="4">
    <source>
        <dbReference type="ARBA" id="ARBA00022475"/>
    </source>
</evidence>
<dbReference type="EMBL" id="CP001326">
    <property type="protein sequence ID" value="ACO63409.1"/>
    <property type="molecule type" value="Genomic_DNA"/>
</dbReference>
<dbReference type="eggNOG" id="KOG0078">
    <property type="taxonomic scope" value="Eukaryota"/>
</dbReference>
<dbReference type="NCBIfam" id="TIGR00231">
    <property type="entry name" value="small_GTP"/>
    <property type="match status" value="1"/>
</dbReference>
<feature type="region of interest" description="Disordered" evidence="11">
    <location>
        <begin position="182"/>
        <end position="202"/>
    </location>
</feature>
<dbReference type="PROSITE" id="PS51420">
    <property type="entry name" value="RHO"/>
    <property type="match status" value="1"/>
</dbReference>
<gene>
    <name evidence="12" type="ORF">MICPUN_90789</name>
</gene>
<evidence type="ECO:0000256" key="8">
    <source>
        <dbReference type="ARBA" id="ARBA00023136"/>
    </source>
</evidence>
<organism evidence="12 13">
    <name type="scientific">Micromonas commoda (strain RCC299 / NOUM17 / CCMP2709)</name>
    <name type="common">Picoplanktonic green alga</name>
    <dbReference type="NCBI Taxonomy" id="296587"/>
    <lineage>
        <taxon>Eukaryota</taxon>
        <taxon>Viridiplantae</taxon>
        <taxon>Chlorophyta</taxon>
        <taxon>Mamiellophyceae</taxon>
        <taxon>Mamiellales</taxon>
        <taxon>Mamiellaceae</taxon>
        <taxon>Micromonas</taxon>
    </lineage>
</organism>
<dbReference type="GO" id="GO:0005886">
    <property type="term" value="C:plasma membrane"/>
    <property type="evidence" value="ECO:0007669"/>
    <property type="project" value="UniProtKB-SubCell"/>
</dbReference>
<dbReference type="FunCoup" id="C1E6E1">
    <property type="interactions" value="1976"/>
</dbReference>
<dbReference type="Gene3D" id="3.40.50.300">
    <property type="entry name" value="P-loop containing nucleotide triphosphate hydrolases"/>
    <property type="match status" value="1"/>
</dbReference>
<evidence type="ECO:0000256" key="3">
    <source>
        <dbReference type="ARBA" id="ARBA00022448"/>
    </source>
</evidence>
<dbReference type="KEGG" id="mis:MICPUN_90789"/>
<protein>
    <submittedName>
        <fullName evidence="12">Ras-related gtp-binding protein</fullName>
    </submittedName>
</protein>
<dbReference type="PROSITE" id="PS51421">
    <property type="entry name" value="RAS"/>
    <property type="match status" value="1"/>
</dbReference>
<evidence type="ECO:0000256" key="7">
    <source>
        <dbReference type="ARBA" id="ARBA00023134"/>
    </source>
</evidence>
<keyword evidence="3" id="KW-0813">Transport</keyword>
<dbReference type="InterPro" id="IPR001806">
    <property type="entry name" value="Small_GTPase"/>
</dbReference>
<keyword evidence="4" id="KW-1003">Cell membrane</keyword>
<keyword evidence="9" id="KW-0449">Lipoprotein</keyword>
<keyword evidence="13" id="KW-1185">Reference proteome</keyword>
<dbReference type="OrthoDB" id="9989112at2759"/>
<evidence type="ECO:0000256" key="11">
    <source>
        <dbReference type="SAM" id="MobiDB-lite"/>
    </source>
</evidence>
<dbReference type="FunFam" id="3.40.50.300:FF:000363">
    <property type="entry name" value="Secretion related GTPase srgA"/>
    <property type="match status" value="1"/>
</dbReference>
<dbReference type="GO" id="GO:0003924">
    <property type="term" value="F:GTPase activity"/>
    <property type="evidence" value="ECO:0007669"/>
    <property type="project" value="InterPro"/>
</dbReference>
<keyword evidence="10" id="KW-0636">Prenylation</keyword>
<dbReference type="SMART" id="SM00175">
    <property type="entry name" value="RAB"/>
    <property type="match status" value="1"/>
</dbReference>
<dbReference type="SMART" id="SM00176">
    <property type="entry name" value="RAN"/>
    <property type="match status" value="1"/>
</dbReference>
<evidence type="ECO:0000256" key="1">
    <source>
        <dbReference type="ARBA" id="ARBA00004342"/>
    </source>
</evidence>
<dbReference type="GO" id="GO:0015031">
    <property type="term" value="P:protein transport"/>
    <property type="evidence" value="ECO:0007669"/>
    <property type="project" value="UniProtKB-KW"/>
</dbReference>
<dbReference type="GeneID" id="8243825"/>
<dbReference type="SMART" id="SM00174">
    <property type="entry name" value="RHO"/>
    <property type="match status" value="1"/>
</dbReference>
<dbReference type="Pfam" id="PF00071">
    <property type="entry name" value="Ras"/>
    <property type="match status" value="1"/>
</dbReference>
<evidence type="ECO:0000256" key="2">
    <source>
        <dbReference type="ARBA" id="ARBA00006270"/>
    </source>
</evidence>
<accession>C1E6E1</accession>
<evidence type="ECO:0000313" key="12">
    <source>
        <dbReference type="EMBL" id="ACO63409.1"/>
    </source>
</evidence>
<dbReference type="PRINTS" id="PR00449">
    <property type="entry name" value="RASTRNSFRMNG"/>
</dbReference>
<keyword evidence="6" id="KW-0653">Protein transport</keyword>
<dbReference type="GO" id="GO:0005525">
    <property type="term" value="F:GTP binding"/>
    <property type="evidence" value="ECO:0007669"/>
    <property type="project" value="UniProtKB-KW"/>
</dbReference>
<dbReference type="InterPro" id="IPR005225">
    <property type="entry name" value="Small_GTP-bd"/>
</dbReference>
<dbReference type="SUPFAM" id="SSF52540">
    <property type="entry name" value="P-loop containing nucleoside triphosphate hydrolases"/>
    <property type="match status" value="1"/>
</dbReference>
<sequence length="202" mass="21900">MGAGSQQYDHLIKLLLIGDSGVGKSCLLLRFSEDQFTSSFITTIGIDFKIRTVELDGKRVKLQIWDTAGQERFRTITNAYYRGAHGILLTYDVTDEGSFNNVRNWMRNIEQHASDGVSKVLVGNKSDAEEKRVISTEQGEALAKEFGIPFFETSAKANTNVNDAFFAIARIIKAGLKTSGDGGGAGVKLGPPPKAKSGTSCC</sequence>
<proteinExistence type="inferred from homology"/>
<evidence type="ECO:0000256" key="6">
    <source>
        <dbReference type="ARBA" id="ARBA00022927"/>
    </source>
</evidence>
<dbReference type="InterPro" id="IPR027417">
    <property type="entry name" value="P-loop_NTPase"/>
</dbReference>
<dbReference type="CDD" id="cd01867">
    <property type="entry name" value="Rab8_Rab10_Rab13_like"/>
    <property type="match status" value="1"/>
</dbReference>
<comment type="similarity">
    <text evidence="2">Belongs to the small GTPase superfamily. Rab family.</text>
</comment>
<dbReference type="STRING" id="296587.C1E6E1"/>
<keyword evidence="7" id="KW-0342">GTP-binding</keyword>
<evidence type="ECO:0000256" key="10">
    <source>
        <dbReference type="ARBA" id="ARBA00023289"/>
    </source>
</evidence>
<dbReference type="Proteomes" id="UP000002009">
    <property type="component" value="Chromosome 5"/>
</dbReference>
<dbReference type="OMA" id="ENIRTWF"/>
<name>C1E6E1_MICCC</name>
<dbReference type="InParanoid" id="C1E6E1"/>
<dbReference type="AlphaFoldDB" id="C1E6E1"/>
<evidence type="ECO:0000313" key="13">
    <source>
        <dbReference type="Proteomes" id="UP000002009"/>
    </source>
</evidence>
<dbReference type="PANTHER" id="PTHR47980">
    <property type="entry name" value="LD44762P"/>
    <property type="match status" value="1"/>
</dbReference>
<evidence type="ECO:0000256" key="5">
    <source>
        <dbReference type="ARBA" id="ARBA00022741"/>
    </source>
</evidence>
<evidence type="ECO:0000256" key="9">
    <source>
        <dbReference type="ARBA" id="ARBA00023288"/>
    </source>
</evidence>
<comment type="subcellular location">
    <subcellularLocation>
        <location evidence="1">Cell membrane</location>
        <topology evidence="1">Lipid-anchor</topology>
        <orientation evidence="1">Cytoplasmic side</orientation>
    </subcellularLocation>
</comment>
<dbReference type="SMART" id="SM00173">
    <property type="entry name" value="RAS"/>
    <property type="match status" value="1"/>
</dbReference>